<feature type="compositionally biased region" description="Acidic residues" evidence="1">
    <location>
        <begin position="152"/>
        <end position="161"/>
    </location>
</feature>
<accession>A0A8R1HLY5</accession>
<reference evidence="2" key="2">
    <citation type="submission" date="2022-06" db="UniProtKB">
        <authorList>
            <consortium name="EnsemblMetazoa"/>
        </authorList>
    </citation>
    <scope>IDENTIFICATION</scope>
    <source>
        <strain evidence="2">DF5081</strain>
    </source>
</reference>
<reference evidence="3" key="1">
    <citation type="submission" date="2010-08" db="EMBL/GenBank/DDBJ databases">
        <authorList>
            <consortium name="Caenorhabditis japonica Sequencing Consortium"/>
            <person name="Wilson R.K."/>
        </authorList>
    </citation>
    <scope>NUCLEOTIDE SEQUENCE [LARGE SCALE GENOMIC DNA]</scope>
    <source>
        <strain evidence="3">DF5081</strain>
    </source>
</reference>
<dbReference type="EnsemblMetazoa" id="CJA04357.1">
    <property type="protein sequence ID" value="CJA04357.1"/>
    <property type="gene ID" value="WBGene00123563"/>
</dbReference>
<evidence type="ECO:0000313" key="2">
    <source>
        <dbReference type="EnsemblMetazoa" id="CJA04357.1"/>
    </source>
</evidence>
<sequence length="327" mass="35013">MLALRCGDFEIDRSYSPLSSESGSANSSLNTLSAPLNLEIPDQDYHVQNIPSDILKILSPAGKSSVSPKESIAEEISQLETEAVGITEDSEELGDEEKKKDVSSDNLLEFLAENWRANHDTFLPGLAKEKNVKKASNGSEDQGKEQGGTDDYPQEEHEEEESPRRHPSGSNGGSSGNDAASELSTIESSYGALDSLLGSVISSSTYASEGLATEGLERRVSSEPSVCTPSAKRSIYEEPANRPSTFPGAGSEPQVAEPHPLKSAASQYVEPVTPRLNKLKRTAPITSDFGCSPQKSPKTGNQNPPSEPPIMHVFAVRSVVPENTKNT</sequence>
<feature type="region of interest" description="Disordered" evidence="1">
    <location>
        <begin position="123"/>
        <end position="183"/>
    </location>
</feature>
<feature type="compositionally biased region" description="Polar residues" evidence="1">
    <location>
        <begin position="293"/>
        <end position="304"/>
    </location>
</feature>
<keyword evidence="3" id="KW-1185">Reference proteome</keyword>
<feature type="region of interest" description="Disordered" evidence="1">
    <location>
        <begin position="61"/>
        <end position="103"/>
    </location>
</feature>
<proteinExistence type="predicted"/>
<evidence type="ECO:0000313" key="3">
    <source>
        <dbReference type="Proteomes" id="UP000005237"/>
    </source>
</evidence>
<organism evidence="2 3">
    <name type="scientific">Caenorhabditis japonica</name>
    <dbReference type="NCBI Taxonomy" id="281687"/>
    <lineage>
        <taxon>Eukaryota</taxon>
        <taxon>Metazoa</taxon>
        <taxon>Ecdysozoa</taxon>
        <taxon>Nematoda</taxon>
        <taxon>Chromadorea</taxon>
        <taxon>Rhabditida</taxon>
        <taxon>Rhabditina</taxon>
        <taxon>Rhabditomorpha</taxon>
        <taxon>Rhabditoidea</taxon>
        <taxon>Rhabditidae</taxon>
        <taxon>Peloderinae</taxon>
        <taxon>Caenorhabditis</taxon>
    </lineage>
</organism>
<feature type="region of interest" description="Disordered" evidence="1">
    <location>
        <begin position="212"/>
        <end position="312"/>
    </location>
</feature>
<protein>
    <submittedName>
        <fullName evidence="2">Uncharacterized protein</fullName>
    </submittedName>
</protein>
<dbReference type="Proteomes" id="UP000005237">
    <property type="component" value="Unassembled WGS sequence"/>
</dbReference>
<evidence type="ECO:0000256" key="1">
    <source>
        <dbReference type="SAM" id="MobiDB-lite"/>
    </source>
</evidence>
<dbReference type="AlphaFoldDB" id="A0A8R1HLY5"/>
<name>A0A8R1HLY5_CAEJA</name>